<reference evidence="2 3" key="1">
    <citation type="journal article" date="2019" name="Commun. Biol.">
        <title>The bagworm genome reveals a unique fibroin gene that provides high tensile strength.</title>
        <authorList>
            <person name="Kono N."/>
            <person name="Nakamura H."/>
            <person name="Ohtoshi R."/>
            <person name="Tomita M."/>
            <person name="Numata K."/>
            <person name="Arakawa K."/>
        </authorList>
    </citation>
    <scope>NUCLEOTIDE SEQUENCE [LARGE SCALE GENOMIC DNA]</scope>
</reference>
<sequence length="106" mass="11644">MKFSYGGRVPYLGARNMEGGSAAAAARAPRYLARPADAHVPRIRIKYSVCLSDLLLSSPFTNRINRGLSKTVSLQELGSFRRARGQADGQRDENSTGRSDPNTWKC</sequence>
<dbReference type="AlphaFoldDB" id="A0A4C1TKY0"/>
<feature type="region of interest" description="Disordered" evidence="1">
    <location>
        <begin position="79"/>
        <end position="106"/>
    </location>
</feature>
<evidence type="ECO:0000256" key="1">
    <source>
        <dbReference type="SAM" id="MobiDB-lite"/>
    </source>
</evidence>
<gene>
    <name evidence="2" type="ORF">EVAR_11450_1</name>
</gene>
<name>A0A4C1TKY0_EUMVA</name>
<keyword evidence="3" id="KW-1185">Reference proteome</keyword>
<protein>
    <submittedName>
        <fullName evidence="2">Uncharacterized protein</fullName>
    </submittedName>
</protein>
<proteinExistence type="predicted"/>
<accession>A0A4C1TKY0</accession>
<dbReference type="Proteomes" id="UP000299102">
    <property type="component" value="Unassembled WGS sequence"/>
</dbReference>
<dbReference type="EMBL" id="BGZK01000069">
    <property type="protein sequence ID" value="GBP15153.1"/>
    <property type="molecule type" value="Genomic_DNA"/>
</dbReference>
<feature type="compositionally biased region" description="Polar residues" evidence="1">
    <location>
        <begin position="96"/>
        <end position="106"/>
    </location>
</feature>
<evidence type="ECO:0000313" key="3">
    <source>
        <dbReference type="Proteomes" id="UP000299102"/>
    </source>
</evidence>
<evidence type="ECO:0000313" key="2">
    <source>
        <dbReference type="EMBL" id="GBP15153.1"/>
    </source>
</evidence>
<comment type="caution">
    <text evidence="2">The sequence shown here is derived from an EMBL/GenBank/DDBJ whole genome shotgun (WGS) entry which is preliminary data.</text>
</comment>
<organism evidence="2 3">
    <name type="scientific">Eumeta variegata</name>
    <name type="common">Bagworm moth</name>
    <name type="synonym">Eumeta japonica</name>
    <dbReference type="NCBI Taxonomy" id="151549"/>
    <lineage>
        <taxon>Eukaryota</taxon>
        <taxon>Metazoa</taxon>
        <taxon>Ecdysozoa</taxon>
        <taxon>Arthropoda</taxon>
        <taxon>Hexapoda</taxon>
        <taxon>Insecta</taxon>
        <taxon>Pterygota</taxon>
        <taxon>Neoptera</taxon>
        <taxon>Endopterygota</taxon>
        <taxon>Lepidoptera</taxon>
        <taxon>Glossata</taxon>
        <taxon>Ditrysia</taxon>
        <taxon>Tineoidea</taxon>
        <taxon>Psychidae</taxon>
        <taxon>Oiketicinae</taxon>
        <taxon>Eumeta</taxon>
    </lineage>
</organism>